<dbReference type="SMART" id="SM00487">
    <property type="entry name" value="DEXDc"/>
    <property type="match status" value="1"/>
</dbReference>
<sequence length="390" mass="45677">MRIVRNNSNKHFADDFQEIKQFSKIIKNHEINKNLLNYGISHMSSIQVYSLPYILEGRDIIYQGKSGTGKTTSYIIGLLCLTDILNPKLQSLVLLPTRELAFQIYSVFRSLAFHNAIRIGCVYGGRWIGMDIDRIVENKFHILIGTPGRVFHILEIKKLKLEDLNILVLDEADILLNDNFKLETYGIYKYIPNDCQHILVSSTFSYSVLRLAMKFMNNPIKILAKREEVNSKYSSDFYLPVFLEENKFYALINFFENSNTHRSMIFCNTINKAIWLYNKLQNFNYQVGVLHGKMTQSERTSTFTKFMNFELKYLITTDVLSRGIDVHETILVINYDMPLNRDTYIHRMGRTGRYGRKGVIVNFATLKDLYTIIDLEIYYYINFEDLVTFY</sequence>
<evidence type="ECO:0000256" key="2">
    <source>
        <dbReference type="ARBA" id="ARBA00022801"/>
    </source>
</evidence>
<dbReference type="PANTHER" id="PTHR47959">
    <property type="entry name" value="ATP-DEPENDENT RNA HELICASE RHLE-RELATED"/>
    <property type="match status" value="1"/>
</dbReference>
<geneLocation type="nucleomorph" evidence="7"/>
<dbReference type="GO" id="GO:0005829">
    <property type="term" value="C:cytosol"/>
    <property type="evidence" value="ECO:0007669"/>
    <property type="project" value="TreeGrafter"/>
</dbReference>
<dbReference type="PROSITE" id="PS51192">
    <property type="entry name" value="HELICASE_ATP_BIND_1"/>
    <property type="match status" value="1"/>
</dbReference>
<dbReference type="InterPro" id="IPR001650">
    <property type="entry name" value="Helicase_C-like"/>
</dbReference>
<evidence type="ECO:0000256" key="3">
    <source>
        <dbReference type="ARBA" id="ARBA00022806"/>
    </source>
</evidence>
<dbReference type="Pfam" id="PF00271">
    <property type="entry name" value="Helicase_C"/>
    <property type="match status" value="1"/>
</dbReference>
<keyword evidence="1" id="KW-0547">Nucleotide-binding</keyword>
<protein>
    <submittedName>
        <fullName evidence="7">Translation initiation factor 4A2</fullName>
    </submittedName>
</protein>
<accession>A0A0H5BLD4</accession>
<dbReference type="InterPro" id="IPR044742">
    <property type="entry name" value="DEAD/DEAH_RhlB"/>
</dbReference>
<dbReference type="GO" id="GO:0003743">
    <property type="term" value="F:translation initiation factor activity"/>
    <property type="evidence" value="ECO:0007669"/>
    <property type="project" value="UniProtKB-KW"/>
</dbReference>
<dbReference type="InterPro" id="IPR027417">
    <property type="entry name" value="P-loop_NTPase"/>
</dbReference>
<reference evidence="7" key="1">
    <citation type="journal article" date="2015" name="Genome Biol. Evol.">
        <title>Nucleomorph Genome Sequences of Two Chlorarachniophytes, Amorphochlora amoebiformis and Lotharella vacuolata.</title>
        <authorList>
            <person name="Suzuki S."/>
            <person name="Shirato S."/>
            <person name="Hirakawa Y."/>
            <person name="Ishida K."/>
        </authorList>
    </citation>
    <scope>NUCLEOTIDE SEQUENCE</scope>
    <source>
        <strain evidence="7">CCMP2058</strain>
    </source>
</reference>
<keyword evidence="7" id="KW-0648">Protein biosynthesis</keyword>
<dbReference type="Pfam" id="PF00270">
    <property type="entry name" value="DEAD"/>
    <property type="match status" value="1"/>
</dbReference>
<evidence type="ECO:0000313" key="7">
    <source>
        <dbReference type="EMBL" id="BAS01732.1"/>
    </source>
</evidence>
<name>A0A0H5BLD4_9EUKA</name>
<keyword evidence="2" id="KW-0378">Hydrolase</keyword>
<evidence type="ECO:0000256" key="1">
    <source>
        <dbReference type="ARBA" id="ARBA00022741"/>
    </source>
</evidence>
<organism evidence="7">
    <name type="scientific">Amorphochlora amoebiformis</name>
    <dbReference type="NCBI Taxonomy" id="1561963"/>
    <lineage>
        <taxon>Eukaryota</taxon>
        <taxon>Sar</taxon>
        <taxon>Rhizaria</taxon>
        <taxon>Cercozoa</taxon>
        <taxon>Chlorarachniophyceae</taxon>
        <taxon>Amorphochlora</taxon>
    </lineage>
</organism>
<dbReference type="SUPFAM" id="SSF52540">
    <property type="entry name" value="P-loop containing nucleoside triphosphate hydrolases"/>
    <property type="match status" value="1"/>
</dbReference>
<dbReference type="CDD" id="cd18787">
    <property type="entry name" value="SF2_C_DEAD"/>
    <property type="match status" value="1"/>
</dbReference>
<feature type="domain" description="Helicase ATP-binding" evidence="5">
    <location>
        <begin position="51"/>
        <end position="222"/>
    </location>
</feature>
<keyword evidence="4" id="KW-0067">ATP-binding</keyword>
<dbReference type="GO" id="GO:0003724">
    <property type="term" value="F:RNA helicase activity"/>
    <property type="evidence" value="ECO:0007669"/>
    <property type="project" value="TreeGrafter"/>
</dbReference>
<dbReference type="Gene3D" id="3.40.50.300">
    <property type="entry name" value="P-loop containing nucleotide triphosphate hydrolases"/>
    <property type="match status" value="2"/>
</dbReference>
<dbReference type="InterPro" id="IPR014001">
    <property type="entry name" value="Helicase_ATP-bd"/>
</dbReference>
<dbReference type="EMBL" id="AB996602">
    <property type="protein sequence ID" value="BAS01732.1"/>
    <property type="molecule type" value="Genomic_DNA"/>
</dbReference>
<dbReference type="PANTHER" id="PTHR47959:SF1">
    <property type="entry name" value="ATP-DEPENDENT RNA HELICASE DBPA"/>
    <property type="match status" value="1"/>
</dbReference>
<dbReference type="SMART" id="SM00490">
    <property type="entry name" value="HELICc"/>
    <property type="match status" value="1"/>
</dbReference>
<evidence type="ECO:0000256" key="4">
    <source>
        <dbReference type="ARBA" id="ARBA00022840"/>
    </source>
</evidence>
<keyword evidence="7" id="KW-0542">Nucleomorph</keyword>
<dbReference type="AlphaFoldDB" id="A0A0H5BLD4"/>
<keyword evidence="7" id="KW-0396">Initiation factor</keyword>
<dbReference type="GO" id="GO:0005524">
    <property type="term" value="F:ATP binding"/>
    <property type="evidence" value="ECO:0007669"/>
    <property type="project" value="UniProtKB-KW"/>
</dbReference>
<keyword evidence="3" id="KW-0347">Helicase</keyword>
<dbReference type="CDD" id="cd00268">
    <property type="entry name" value="DEADc"/>
    <property type="match status" value="1"/>
</dbReference>
<feature type="domain" description="Helicase C-terminal" evidence="6">
    <location>
        <begin position="247"/>
        <end position="390"/>
    </location>
</feature>
<gene>
    <name evidence="7" type="primary">eif-4A2</name>
</gene>
<evidence type="ECO:0000259" key="5">
    <source>
        <dbReference type="PROSITE" id="PS51192"/>
    </source>
</evidence>
<dbReference type="InterPro" id="IPR011545">
    <property type="entry name" value="DEAD/DEAH_box_helicase_dom"/>
</dbReference>
<evidence type="ECO:0000259" key="6">
    <source>
        <dbReference type="PROSITE" id="PS51194"/>
    </source>
</evidence>
<dbReference type="GO" id="GO:0016787">
    <property type="term" value="F:hydrolase activity"/>
    <property type="evidence" value="ECO:0007669"/>
    <property type="project" value="UniProtKB-KW"/>
</dbReference>
<dbReference type="InterPro" id="IPR050079">
    <property type="entry name" value="DEAD_box_RNA_helicase"/>
</dbReference>
<proteinExistence type="predicted"/>
<dbReference type="PROSITE" id="PS51194">
    <property type="entry name" value="HELICASE_CTER"/>
    <property type="match status" value="1"/>
</dbReference>
<dbReference type="GO" id="GO:0003676">
    <property type="term" value="F:nucleic acid binding"/>
    <property type="evidence" value="ECO:0007669"/>
    <property type="project" value="InterPro"/>
</dbReference>